<name>A0A543G3J9_9FLAO</name>
<accession>A0A543G3J9</accession>
<dbReference type="Proteomes" id="UP000320773">
    <property type="component" value="Unassembled WGS sequence"/>
</dbReference>
<comment type="caution">
    <text evidence="2">The sequence shown here is derived from an EMBL/GenBank/DDBJ whole genome shotgun (WGS) entry which is preliminary data.</text>
</comment>
<protein>
    <submittedName>
        <fullName evidence="2">Uncharacterized protein</fullName>
    </submittedName>
</protein>
<keyword evidence="1" id="KW-1133">Transmembrane helix</keyword>
<evidence type="ECO:0000313" key="3">
    <source>
        <dbReference type="Proteomes" id="UP000320773"/>
    </source>
</evidence>
<organism evidence="2 3">
    <name type="scientific">Flavobacterium branchiophilum</name>
    <dbReference type="NCBI Taxonomy" id="55197"/>
    <lineage>
        <taxon>Bacteria</taxon>
        <taxon>Pseudomonadati</taxon>
        <taxon>Bacteroidota</taxon>
        <taxon>Flavobacteriia</taxon>
        <taxon>Flavobacteriales</taxon>
        <taxon>Flavobacteriaceae</taxon>
        <taxon>Flavobacterium</taxon>
    </lineage>
</organism>
<evidence type="ECO:0000313" key="2">
    <source>
        <dbReference type="EMBL" id="TQM40594.1"/>
    </source>
</evidence>
<dbReference type="EMBL" id="VFPJ01000001">
    <property type="protein sequence ID" value="TQM40594.1"/>
    <property type="molecule type" value="Genomic_DNA"/>
</dbReference>
<evidence type="ECO:0000256" key="1">
    <source>
        <dbReference type="SAM" id="Phobius"/>
    </source>
</evidence>
<sequence length="52" mass="6001">MNFKLYSILFITLCGLAPYKSDFLIYVVANIQKLFISLPCKEQTTGEFYTDV</sequence>
<dbReference type="AlphaFoldDB" id="A0A543G3J9"/>
<keyword evidence="1" id="KW-0472">Membrane</keyword>
<gene>
    <name evidence="2" type="ORF">BC670_1491</name>
</gene>
<reference evidence="2 3" key="1">
    <citation type="submission" date="2019-06" db="EMBL/GenBank/DDBJ databases">
        <title>Genomic Encyclopedia of Archaeal and Bacterial Type Strains, Phase II (KMG-II): from individual species to whole genera.</title>
        <authorList>
            <person name="Goeker M."/>
        </authorList>
    </citation>
    <scope>NUCLEOTIDE SEQUENCE [LARGE SCALE GENOMIC DNA]</scope>
    <source>
        <strain evidence="2 3">DSM 24789</strain>
    </source>
</reference>
<feature type="transmembrane region" description="Helical" evidence="1">
    <location>
        <begin position="6"/>
        <end position="29"/>
    </location>
</feature>
<proteinExistence type="predicted"/>
<keyword evidence="1" id="KW-0812">Transmembrane</keyword>